<proteinExistence type="predicted"/>
<evidence type="ECO:0000313" key="3">
    <source>
        <dbReference type="Proteomes" id="UP001396334"/>
    </source>
</evidence>
<evidence type="ECO:0000313" key="2">
    <source>
        <dbReference type="EMBL" id="KAK8996818.1"/>
    </source>
</evidence>
<feature type="domain" description="F-box/LRR-repeat protein 15-like leucin rich repeat" evidence="1">
    <location>
        <begin position="1"/>
        <end position="145"/>
    </location>
</feature>
<protein>
    <recommendedName>
        <fullName evidence="1">F-box/LRR-repeat protein 15-like leucin rich repeat domain-containing protein</fullName>
    </recommendedName>
</protein>
<dbReference type="Pfam" id="PF25372">
    <property type="entry name" value="DUF7885"/>
    <property type="match status" value="1"/>
</dbReference>
<dbReference type="EMBL" id="JBBPBN010000043">
    <property type="protein sequence ID" value="KAK8996818.1"/>
    <property type="molecule type" value="Genomic_DNA"/>
</dbReference>
<sequence>MADNCANMESIYLGGFCRVTDTGFKTLLHSCSSLYKLKVCHGSQLTDLVFHDIAATSLSLTLGLVCNTVLNLRCCKNLGDEALPAVSSLRELKMLQLDNSDITDAGMAYLRHGIISSLISLSIRGYKKLTDKCISVLFDGSSKLTYRIFLIYPIMAFLLLQEAKFQFPNSDCDNVHSKVILQSWPHLPLWFNSDSNS</sequence>
<dbReference type="SUPFAM" id="SSF52047">
    <property type="entry name" value="RNI-like"/>
    <property type="match status" value="1"/>
</dbReference>
<evidence type="ECO:0000259" key="1">
    <source>
        <dbReference type="Pfam" id="PF25372"/>
    </source>
</evidence>
<dbReference type="PANTHER" id="PTHR13318:SF86">
    <property type="entry name" value="F-BOX_LRR-REPEAT PROTEIN 10"/>
    <property type="match status" value="1"/>
</dbReference>
<dbReference type="InterPro" id="IPR032675">
    <property type="entry name" value="LRR_dom_sf"/>
</dbReference>
<keyword evidence="3" id="KW-1185">Reference proteome</keyword>
<organism evidence="2 3">
    <name type="scientific">Hibiscus sabdariffa</name>
    <name type="common">roselle</name>
    <dbReference type="NCBI Taxonomy" id="183260"/>
    <lineage>
        <taxon>Eukaryota</taxon>
        <taxon>Viridiplantae</taxon>
        <taxon>Streptophyta</taxon>
        <taxon>Embryophyta</taxon>
        <taxon>Tracheophyta</taxon>
        <taxon>Spermatophyta</taxon>
        <taxon>Magnoliopsida</taxon>
        <taxon>eudicotyledons</taxon>
        <taxon>Gunneridae</taxon>
        <taxon>Pentapetalae</taxon>
        <taxon>rosids</taxon>
        <taxon>malvids</taxon>
        <taxon>Malvales</taxon>
        <taxon>Malvaceae</taxon>
        <taxon>Malvoideae</taxon>
        <taxon>Hibiscus</taxon>
    </lineage>
</organism>
<dbReference type="Gene3D" id="3.80.10.10">
    <property type="entry name" value="Ribonuclease Inhibitor"/>
    <property type="match status" value="2"/>
</dbReference>
<accession>A0ABR2Q820</accession>
<dbReference type="Proteomes" id="UP001396334">
    <property type="component" value="Unassembled WGS sequence"/>
</dbReference>
<name>A0ABR2Q820_9ROSI</name>
<reference evidence="2 3" key="1">
    <citation type="journal article" date="2024" name="G3 (Bethesda)">
        <title>Genome assembly of Hibiscus sabdariffa L. provides insights into metabolisms of medicinal natural products.</title>
        <authorList>
            <person name="Kim T."/>
        </authorList>
    </citation>
    <scope>NUCLEOTIDE SEQUENCE [LARGE SCALE GENOMIC DNA]</scope>
    <source>
        <strain evidence="2">TK-2024</strain>
        <tissue evidence="2">Old leaves</tissue>
    </source>
</reference>
<dbReference type="InterPro" id="IPR057207">
    <property type="entry name" value="FBXL15_LRR"/>
</dbReference>
<gene>
    <name evidence="2" type="ORF">V6N11_020314</name>
</gene>
<dbReference type="PANTHER" id="PTHR13318">
    <property type="entry name" value="PARTNER OF PAIRED, ISOFORM B-RELATED"/>
    <property type="match status" value="1"/>
</dbReference>
<comment type="caution">
    <text evidence="2">The sequence shown here is derived from an EMBL/GenBank/DDBJ whole genome shotgun (WGS) entry which is preliminary data.</text>
</comment>